<dbReference type="Proteomes" id="UP000601435">
    <property type="component" value="Unassembled WGS sequence"/>
</dbReference>
<feature type="non-terminal residue" evidence="2">
    <location>
        <position position="1"/>
    </location>
</feature>
<name>A0A812K5U9_9DINO</name>
<dbReference type="OrthoDB" id="434436at2759"/>
<dbReference type="Gene3D" id="2.130.10.30">
    <property type="entry name" value="Regulator of chromosome condensation 1/beta-lactamase-inhibitor protein II"/>
    <property type="match status" value="1"/>
</dbReference>
<dbReference type="SUPFAM" id="SSF50985">
    <property type="entry name" value="RCC1/BLIP-II"/>
    <property type="match status" value="1"/>
</dbReference>
<protein>
    <submittedName>
        <fullName evidence="2">Uncharacterized protein</fullName>
    </submittedName>
</protein>
<accession>A0A812K5U9</accession>
<dbReference type="InterPro" id="IPR009091">
    <property type="entry name" value="RCC1/BLIP-II"/>
</dbReference>
<evidence type="ECO:0000256" key="1">
    <source>
        <dbReference type="SAM" id="SignalP"/>
    </source>
</evidence>
<keyword evidence="3" id="KW-1185">Reference proteome</keyword>
<feature type="chain" id="PRO_5032269557" evidence="1">
    <location>
        <begin position="18"/>
        <end position="270"/>
    </location>
</feature>
<feature type="signal peptide" evidence="1">
    <location>
        <begin position="1"/>
        <end position="17"/>
    </location>
</feature>
<dbReference type="AlphaFoldDB" id="A0A812K5U9"/>
<dbReference type="EMBL" id="CAJNJA010006946">
    <property type="protein sequence ID" value="CAE7217913.1"/>
    <property type="molecule type" value="Genomic_DNA"/>
</dbReference>
<comment type="caution">
    <text evidence="2">The sequence shown here is derived from an EMBL/GenBank/DDBJ whole genome shotgun (WGS) entry which is preliminary data.</text>
</comment>
<organism evidence="2 3">
    <name type="scientific">Symbiodinium necroappetens</name>
    <dbReference type="NCBI Taxonomy" id="1628268"/>
    <lineage>
        <taxon>Eukaryota</taxon>
        <taxon>Sar</taxon>
        <taxon>Alveolata</taxon>
        <taxon>Dinophyceae</taxon>
        <taxon>Suessiales</taxon>
        <taxon>Symbiodiniaceae</taxon>
        <taxon>Symbiodinium</taxon>
    </lineage>
</organism>
<reference evidence="2" key="1">
    <citation type="submission" date="2021-02" db="EMBL/GenBank/DDBJ databases">
        <authorList>
            <person name="Dougan E. K."/>
            <person name="Rhodes N."/>
            <person name="Thang M."/>
            <person name="Chan C."/>
        </authorList>
    </citation>
    <scope>NUCLEOTIDE SEQUENCE</scope>
</reference>
<evidence type="ECO:0000313" key="2">
    <source>
        <dbReference type="EMBL" id="CAE7217913.1"/>
    </source>
</evidence>
<proteinExistence type="predicted"/>
<sequence>KFGRALLVCIFLRGGLATYSPKKLVGYHYGRATCVILDDDSVKCWGQVYDGMQATGNEGAIGNAANQMGDNLPSSDFGVGRTAVDIGVSAYAILDCSCVLSDIGVTDSKIGDDAFELGDFLPAISLGEWVRYFRSIFKDYSWFVYSKFAAVAPAETRPRKDFLRFLREDGNGDIGKSANQMGDYLPAIDVGAGRTVTDFAILDDGNLKCWGYANFGHLGYGDRHDRGGNDRKMATIPTVDLGTGLTVKKVFAGKQENLPRYSAMVNTRAS</sequence>
<evidence type="ECO:0000313" key="3">
    <source>
        <dbReference type="Proteomes" id="UP000601435"/>
    </source>
</evidence>
<keyword evidence="1" id="KW-0732">Signal</keyword>
<gene>
    <name evidence="2" type="ORF">SNEC2469_LOCUS2620</name>
</gene>